<evidence type="ECO:0000256" key="4">
    <source>
        <dbReference type="ARBA" id="ARBA00022452"/>
    </source>
</evidence>
<feature type="domain" description="TonB-dependent receptor-like beta-barrel" evidence="13">
    <location>
        <begin position="277"/>
        <end position="701"/>
    </location>
</feature>
<keyword evidence="9 10" id="KW-0998">Cell outer membrane</keyword>
<keyword evidence="12" id="KW-0732">Signal</keyword>
<dbReference type="EMBL" id="SSOD01000001">
    <property type="protein sequence ID" value="THF65295.1"/>
    <property type="molecule type" value="Genomic_DNA"/>
</dbReference>
<keyword evidence="7 10" id="KW-0472">Membrane</keyword>
<dbReference type="GO" id="GO:0009279">
    <property type="term" value="C:cell outer membrane"/>
    <property type="evidence" value="ECO:0007669"/>
    <property type="project" value="UniProtKB-SubCell"/>
</dbReference>
<gene>
    <name evidence="15" type="ORF">E6O51_01455</name>
</gene>
<evidence type="ECO:0000256" key="7">
    <source>
        <dbReference type="ARBA" id="ARBA00023136"/>
    </source>
</evidence>
<proteinExistence type="inferred from homology"/>
<dbReference type="Gene3D" id="2.40.170.20">
    <property type="entry name" value="TonB-dependent receptor, beta-barrel domain"/>
    <property type="match status" value="1"/>
</dbReference>
<dbReference type="Gene3D" id="2.170.130.10">
    <property type="entry name" value="TonB-dependent receptor, plug domain"/>
    <property type="match status" value="1"/>
</dbReference>
<dbReference type="NCBIfam" id="TIGR01783">
    <property type="entry name" value="TonB-siderophor"/>
    <property type="match status" value="1"/>
</dbReference>
<evidence type="ECO:0000313" key="15">
    <source>
        <dbReference type="EMBL" id="THF65295.1"/>
    </source>
</evidence>
<accession>A0A4S4AYT3</accession>
<name>A0A4S4AYT3_9RHOO</name>
<dbReference type="Pfam" id="PF07715">
    <property type="entry name" value="Plug"/>
    <property type="match status" value="1"/>
</dbReference>
<organism evidence="15 16">
    <name type="scientific">Pseudothauera rhizosphaerae</name>
    <dbReference type="NCBI Taxonomy" id="2565932"/>
    <lineage>
        <taxon>Bacteria</taxon>
        <taxon>Pseudomonadati</taxon>
        <taxon>Pseudomonadota</taxon>
        <taxon>Betaproteobacteria</taxon>
        <taxon>Rhodocyclales</taxon>
        <taxon>Zoogloeaceae</taxon>
        <taxon>Pseudothauera</taxon>
    </lineage>
</organism>
<evidence type="ECO:0000256" key="3">
    <source>
        <dbReference type="ARBA" id="ARBA00022448"/>
    </source>
</evidence>
<dbReference type="Pfam" id="PF00593">
    <property type="entry name" value="TonB_dep_Rec_b-barrel"/>
    <property type="match status" value="1"/>
</dbReference>
<keyword evidence="4 10" id="KW-1134">Transmembrane beta strand</keyword>
<dbReference type="Proteomes" id="UP000307956">
    <property type="component" value="Unassembled WGS sequence"/>
</dbReference>
<evidence type="ECO:0000256" key="1">
    <source>
        <dbReference type="ARBA" id="ARBA00004571"/>
    </source>
</evidence>
<evidence type="ECO:0000256" key="11">
    <source>
        <dbReference type="RuleBase" id="RU003357"/>
    </source>
</evidence>
<dbReference type="InterPro" id="IPR000531">
    <property type="entry name" value="Beta-barrel_TonB"/>
</dbReference>
<comment type="similarity">
    <text evidence="2 10 11">Belongs to the TonB-dependent receptor family.</text>
</comment>
<sequence>MQYKKASKGESVRRHCALPRLRIVAAMLLMAQAQAGLAQSTDGTDEKADGSAPKLLAPVLVEDEAVGGYVERASVGKVPLTAREIPQSVSVLTRKQMDDQDMVTITEAMRQVTGVNVIANDTVNNQYFVRGYGLGVMYDGVPSYNGMTPSHQLDLAAYERIEVLRGPAGVLRGSGEPGGVVNFVKKRPQDKFGFSWEASAGSWDNYRAAGDVTGPLNQDKTLRGRLVVSNEDRRYFYDHTQSKKWLGLAAFEYDVTPRTTLSLSFVAQDQDVDAPWSGLPASRNPDGNGVYPLLDVPRSTFNAPDWGRMRYQTEETTAGAEHRFDNGWVAKAVVNHRKQNQYYKYAFTSTGVHPVTNLVDYRSFRGDYHYTRDGLDLYASGPFEFLGRTHNFLVGWNTEVYNSKGKFGNGPNFTNIPFGDTSSLIEPTINYASGSESETAQHGLYSQLRLSVADPVTLVLGARTTTFKAKTRNRAPSTPTAWRDGAEADDEITPYGALLFDLNRYVTLYGSYTSIFVPQTQLKADGGTLEPRTGHQYELGSKAEFFDGKLAASLALFNIRDKDRAYADPDRPTDNFYLNAGEIESKGWEAEVSGSPLPGLDLVAGYTRLTTRYLKDRNNQGKDYSIASPKHQFKLWANYRFAPDSDLAGVSVGLGLLAQSKAQSSRGWRDELLNSGYGVVNGRIAYQIDKTYSLSLLVNNLLDRKYYASVGTPSMYNFYGEPRNFLLTLRAQY</sequence>
<evidence type="ECO:0000256" key="6">
    <source>
        <dbReference type="ARBA" id="ARBA00023077"/>
    </source>
</evidence>
<dbReference type="GO" id="GO:0038023">
    <property type="term" value="F:signaling receptor activity"/>
    <property type="evidence" value="ECO:0007669"/>
    <property type="project" value="InterPro"/>
</dbReference>
<comment type="caution">
    <text evidence="15">The sequence shown here is derived from an EMBL/GenBank/DDBJ whole genome shotgun (WGS) entry which is preliminary data.</text>
</comment>
<dbReference type="InterPro" id="IPR039426">
    <property type="entry name" value="TonB-dep_rcpt-like"/>
</dbReference>
<dbReference type="InterPro" id="IPR036942">
    <property type="entry name" value="Beta-barrel_TonB_sf"/>
</dbReference>
<dbReference type="OrthoDB" id="174652at2"/>
<keyword evidence="8 15" id="KW-0675">Receptor</keyword>
<dbReference type="GO" id="GO:0015891">
    <property type="term" value="P:siderophore transport"/>
    <property type="evidence" value="ECO:0007669"/>
    <property type="project" value="InterPro"/>
</dbReference>
<evidence type="ECO:0000256" key="9">
    <source>
        <dbReference type="ARBA" id="ARBA00023237"/>
    </source>
</evidence>
<evidence type="ECO:0000256" key="8">
    <source>
        <dbReference type="ARBA" id="ARBA00023170"/>
    </source>
</evidence>
<dbReference type="CDD" id="cd01347">
    <property type="entry name" value="ligand_gated_channel"/>
    <property type="match status" value="1"/>
</dbReference>
<comment type="subcellular location">
    <subcellularLocation>
        <location evidence="1 10">Cell outer membrane</location>
        <topology evidence="1 10">Multi-pass membrane protein</topology>
    </subcellularLocation>
</comment>
<evidence type="ECO:0000256" key="10">
    <source>
        <dbReference type="PROSITE-ProRule" id="PRU01360"/>
    </source>
</evidence>
<evidence type="ECO:0000259" key="13">
    <source>
        <dbReference type="Pfam" id="PF00593"/>
    </source>
</evidence>
<dbReference type="PANTHER" id="PTHR32552:SF74">
    <property type="entry name" value="HYDROXAMATE SIDEROPHORE RECEPTOR FHUE"/>
    <property type="match status" value="1"/>
</dbReference>
<keyword evidence="6 11" id="KW-0798">TonB box</keyword>
<keyword evidence="5 10" id="KW-0812">Transmembrane</keyword>
<dbReference type="PANTHER" id="PTHR32552">
    <property type="entry name" value="FERRICHROME IRON RECEPTOR-RELATED"/>
    <property type="match status" value="1"/>
</dbReference>
<dbReference type="AlphaFoldDB" id="A0A4S4AYT3"/>
<protein>
    <submittedName>
        <fullName evidence="15">TonB-dependent siderophore receptor</fullName>
    </submittedName>
</protein>
<dbReference type="RefSeq" id="WP_136383188.1">
    <property type="nucleotide sequence ID" value="NZ_SSOD01000001.1"/>
</dbReference>
<dbReference type="PROSITE" id="PS52016">
    <property type="entry name" value="TONB_DEPENDENT_REC_3"/>
    <property type="match status" value="1"/>
</dbReference>
<keyword evidence="3 10" id="KW-0813">Transport</keyword>
<keyword evidence="16" id="KW-1185">Reference proteome</keyword>
<evidence type="ECO:0000256" key="5">
    <source>
        <dbReference type="ARBA" id="ARBA00022692"/>
    </source>
</evidence>
<feature type="domain" description="TonB-dependent receptor plug" evidence="14">
    <location>
        <begin position="82"/>
        <end position="180"/>
    </location>
</feature>
<dbReference type="InterPro" id="IPR037066">
    <property type="entry name" value="Plug_dom_sf"/>
</dbReference>
<evidence type="ECO:0000259" key="14">
    <source>
        <dbReference type="Pfam" id="PF07715"/>
    </source>
</evidence>
<evidence type="ECO:0000313" key="16">
    <source>
        <dbReference type="Proteomes" id="UP000307956"/>
    </source>
</evidence>
<dbReference type="SUPFAM" id="SSF56935">
    <property type="entry name" value="Porins"/>
    <property type="match status" value="1"/>
</dbReference>
<feature type="chain" id="PRO_5020787288" evidence="12">
    <location>
        <begin position="36"/>
        <end position="733"/>
    </location>
</feature>
<dbReference type="InterPro" id="IPR010105">
    <property type="entry name" value="TonB_sidphr_rcpt"/>
</dbReference>
<feature type="signal peptide" evidence="12">
    <location>
        <begin position="1"/>
        <end position="35"/>
    </location>
</feature>
<evidence type="ECO:0000256" key="12">
    <source>
        <dbReference type="SAM" id="SignalP"/>
    </source>
</evidence>
<reference evidence="15 16" key="1">
    <citation type="submission" date="2019-04" db="EMBL/GenBank/DDBJ databases">
        <title>Azoarcus rhizosphaerae sp. nov. isolated from rhizosphere of Ficus religiosa.</title>
        <authorList>
            <person name="Lin S.-Y."/>
            <person name="Hameed A."/>
            <person name="Hsu Y.-H."/>
            <person name="Young C.-C."/>
        </authorList>
    </citation>
    <scope>NUCLEOTIDE SEQUENCE [LARGE SCALE GENOMIC DNA]</scope>
    <source>
        <strain evidence="15 16">CC-YHH848</strain>
    </source>
</reference>
<dbReference type="InterPro" id="IPR012910">
    <property type="entry name" value="Plug_dom"/>
</dbReference>
<dbReference type="GO" id="GO:0015344">
    <property type="term" value="F:siderophore uptake transmembrane transporter activity"/>
    <property type="evidence" value="ECO:0007669"/>
    <property type="project" value="TreeGrafter"/>
</dbReference>
<evidence type="ECO:0000256" key="2">
    <source>
        <dbReference type="ARBA" id="ARBA00009810"/>
    </source>
</evidence>